<dbReference type="Gene3D" id="3.60.21.10">
    <property type="match status" value="1"/>
</dbReference>
<dbReference type="InterPro" id="IPR004843">
    <property type="entry name" value="Calcineurin-like_PHP"/>
</dbReference>
<dbReference type="CDD" id="cd00840">
    <property type="entry name" value="MPP_Mre11_N"/>
    <property type="match status" value="1"/>
</dbReference>
<dbReference type="SUPFAM" id="SSF56300">
    <property type="entry name" value="Metallo-dependent phosphatases"/>
    <property type="match status" value="1"/>
</dbReference>
<evidence type="ECO:0000313" key="4">
    <source>
        <dbReference type="EMBL" id="RMI20707.1"/>
    </source>
</evidence>
<dbReference type="PANTHER" id="PTHR30337:SF7">
    <property type="entry name" value="PHOSPHOESTERASE"/>
    <property type="match status" value="1"/>
</dbReference>
<evidence type="ECO:0000256" key="1">
    <source>
        <dbReference type="ARBA" id="ARBA00022801"/>
    </source>
</evidence>
<accession>A0A3A9JQA8</accession>
<dbReference type="EMBL" id="RFLX01000010">
    <property type="protein sequence ID" value="RMI20707.1"/>
    <property type="molecule type" value="Genomic_DNA"/>
</dbReference>
<evidence type="ECO:0000313" key="6">
    <source>
        <dbReference type="Proteomes" id="UP000278036"/>
    </source>
</evidence>
<keyword evidence="5" id="KW-1185">Reference proteome</keyword>
<dbReference type="InterPro" id="IPR014576">
    <property type="entry name" value="Pesterase_YhaO"/>
</dbReference>
<dbReference type="InterPro" id="IPR041796">
    <property type="entry name" value="Mre11_N"/>
</dbReference>
<gene>
    <name evidence="3" type="ORF">D6Z83_17720</name>
    <name evidence="4" type="ORF">EBE87_14720</name>
</gene>
<sequence>MPSFRFLHAADLHLDSPLRGLDADATAPARRIRQASRDALDRLVGLALAEQVDFVVVAGDLYDGDWQDFRTGQALVAAFARLTRAGIRIVAIRGNHDADSVLTRNLRLPEGATLLSHRKAETLRFEDLGVAFHGQSFAQRAVVENIARDYPAPLPGLFNIGLLHTAAAGHAAHETYAPCSVEQLAGHGYDYWALGHVHERAVLHREPWIVFPGNLQGRHINEPGAKGASLVTVRGGRVADVAHQPLDAVRWARLTVDCSGAADLPAVLDRARDAMGAALDAADGRLLVLRVVLEGACPAHAELSRDRAATRENIRATGLELTEDDLWIEAVRIDTRPALAPEALRSRADAVGKLVGAIEALAAQPDAPLSAAIRDYATEMLNRAPRDALPADHHATLAAGGAIPPELLERARALLLARLAEG</sequence>
<dbReference type="InParanoid" id="A0A3A9JQA8"/>
<protein>
    <submittedName>
        <fullName evidence="3">DNA repair exonuclease</fullName>
    </submittedName>
</protein>
<dbReference type="Proteomes" id="UP000278036">
    <property type="component" value="Unassembled WGS sequence"/>
</dbReference>
<keyword evidence="3" id="KW-0540">Nuclease</keyword>
<proteinExistence type="predicted"/>
<dbReference type="EMBL" id="RAQU01000123">
    <property type="protein sequence ID" value="RKK02828.1"/>
    <property type="molecule type" value="Genomic_DNA"/>
</dbReference>
<dbReference type="InterPro" id="IPR029052">
    <property type="entry name" value="Metallo-depent_PP-like"/>
</dbReference>
<dbReference type="Pfam" id="PF00149">
    <property type="entry name" value="Metallophos"/>
    <property type="match status" value="1"/>
</dbReference>
<dbReference type="InterPro" id="IPR050535">
    <property type="entry name" value="DNA_Repair-Maintenance_Comp"/>
</dbReference>
<keyword evidence="1" id="KW-0378">Hydrolase</keyword>
<evidence type="ECO:0000313" key="3">
    <source>
        <dbReference type="EMBL" id="RKK02828.1"/>
    </source>
</evidence>
<keyword evidence="3" id="KW-0269">Exonuclease</keyword>
<name>A0A3A9JQA8_9PROT</name>
<dbReference type="RefSeq" id="WP_120639593.1">
    <property type="nucleotide sequence ID" value="NZ_RAQU01000123.1"/>
</dbReference>
<organism evidence="3 6">
    <name type="scientific">Teichococcus wenyumeiae</name>
    <dbReference type="NCBI Taxonomy" id="2478470"/>
    <lineage>
        <taxon>Bacteria</taxon>
        <taxon>Pseudomonadati</taxon>
        <taxon>Pseudomonadota</taxon>
        <taxon>Alphaproteobacteria</taxon>
        <taxon>Acetobacterales</taxon>
        <taxon>Roseomonadaceae</taxon>
        <taxon>Roseomonas</taxon>
    </lineage>
</organism>
<evidence type="ECO:0000313" key="5">
    <source>
        <dbReference type="Proteomes" id="UP000274097"/>
    </source>
</evidence>
<reference evidence="3 6" key="1">
    <citation type="submission" date="2018-09" db="EMBL/GenBank/DDBJ databases">
        <title>Roseomonas sp. nov., isolated from feces of Tibetan antelopes in the Qinghai-Tibet plateau, China.</title>
        <authorList>
            <person name="Tian Z."/>
        </authorList>
    </citation>
    <scope>NUCLEOTIDE SEQUENCE [LARGE SCALE GENOMIC DNA]</scope>
    <source>
        <strain evidence="4 5">Z23</strain>
        <strain evidence="3 6">Z24</strain>
    </source>
</reference>
<dbReference type="AlphaFoldDB" id="A0A3A9JQA8"/>
<feature type="domain" description="Calcineurin-like phosphoesterase" evidence="2">
    <location>
        <begin position="4"/>
        <end position="199"/>
    </location>
</feature>
<comment type="caution">
    <text evidence="3">The sequence shown here is derived from an EMBL/GenBank/DDBJ whole genome shotgun (WGS) entry which is preliminary data.</text>
</comment>
<dbReference type="GO" id="GO:0004527">
    <property type="term" value="F:exonuclease activity"/>
    <property type="evidence" value="ECO:0007669"/>
    <property type="project" value="UniProtKB-KW"/>
</dbReference>
<dbReference type="OrthoDB" id="9773856at2"/>
<dbReference type="PANTHER" id="PTHR30337">
    <property type="entry name" value="COMPONENT OF ATP-DEPENDENT DSDNA EXONUCLEASE"/>
    <property type="match status" value="1"/>
</dbReference>
<evidence type="ECO:0000259" key="2">
    <source>
        <dbReference type="Pfam" id="PF00149"/>
    </source>
</evidence>
<dbReference type="PIRSF" id="PIRSF033091">
    <property type="entry name" value="Pesterase_YhaO"/>
    <property type="match status" value="1"/>
</dbReference>
<dbReference type="Proteomes" id="UP000274097">
    <property type="component" value="Unassembled WGS sequence"/>
</dbReference>